<reference evidence="8" key="1">
    <citation type="journal article" date="2021" name="PeerJ">
        <title>Extensive microbial diversity within the chicken gut microbiome revealed by metagenomics and culture.</title>
        <authorList>
            <person name="Gilroy R."/>
            <person name="Ravi A."/>
            <person name="Getino M."/>
            <person name="Pursley I."/>
            <person name="Horton D.L."/>
            <person name="Alikhan N.F."/>
            <person name="Baker D."/>
            <person name="Gharbi K."/>
            <person name="Hall N."/>
            <person name="Watson M."/>
            <person name="Adriaenssens E.M."/>
            <person name="Foster-Nyarko E."/>
            <person name="Jarju S."/>
            <person name="Secka A."/>
            <person name="Antonio M."/>
            <person name="Oren A."/>
            <person name="Chaudhuri R.R."/>
            <person name="La Ragione R."/>
            <person name="Hildebrand F."/>
            <person name="Pallen M.J."/>
        </authorList>
    </citation>
    <scope>NUCLEOTIDE SEQUENCE</scope>
    <source>
        <strain evidence="8">CHK174-6876</strain>
    </source>
</reference>
<feature type="coiled-coil region" evidence="5">
    <location>
        <begin position="292"/>
        <end position="319"/>
    </location>
</feature>
<evidence type="ECO:0000256" key="1">
    <source>
        <dbReference type="ARBA" id="ARBA00022555"/>
    </source>
</evidence>
<dbReference type="EMBL" id="DYXG01000019">
    <property type="protein sequence ID" value="HJE96389.1"/>
    <property type="molecule type" value="Genomic_DNA"/>
</dbReference>
<feature type="compositionally biased region" description="Polar residues" evidence="6">
    <location>
        <begin position="451"/>
        <end position="465"/>
    </location>
</feature>
<dbReference type="FunFam" id="2.30.310.10:FF:000004">
    <property type="entry name" value="Fibronectin-binding protein A"/>
    <property type="match status" value="1"/>
</dbReference>
<organism evidence="8 9">
    <name type="scientific">Ligilactobacillus acidipiscis</name>
    <dbReference type="NCBI Taxonomy" id="89059"/>
    <lineage>
        <taxon>Bacteria</taxon>
        <taxon>Bacillati</taxon>
        <taxon>Bacillota</taxon>
        <taxon>Bacilli</taxon>
        <taxon>Lactobacillales</taxon>
        <taxon>Lactobacillaceae</taxon>
        <taxon>Ligilactobacillus</taxon>
    </lineage>
</organism>
<gene>
    <name evidence="5" type="primary">rqcH</name>
    <name evidence="8" type="ORF">K8V00_02100</name>
</gene>
<dbReference type="GO" id="GO:0043023">
    <property type="term" value="F:ribosomal large subunit binding"/>
    <property type="evidence" value="ECO:0007669"/>
    <property type="project" value="UniProtKB-UniRule"/>
</dbReference>
<evidence type="ECO:0000256" key="2">
    <source>
        <dbReference type="ARBA" id="ARBA00022730"/>
    </source>
</evidence>
<dbReference type="Pfam" id="PF05670">
    <property type="entry name" value="NFACT-R_1"/>
    <property type="match status" value="1"/>
</dbReference>
<keyword evidence="2 5" id="KW-0699">rRNA-binding</keyword>
<dbReference type="PANTHER" id="PTHR15239">
    <property type="entry name" value="NUCLEAR EXPORT MEDIATOR FACTOR NEMF"/>
    <property type="match status" value="1"/>
</dbReference>
<dbReference type="PANTHER" id="PTHR15239:SF6">
    <property type="entry name" value="RIBOSOME QUALITY CONTROL COMPLEX SUBUNIT NEMF"/>
    <property type="match status" value="1"/>
</dbReference>
<dbReference type="InterPro" id="IPR051608">
    <property type="entry name" value="RQC_Subunit_NEMF"/>
</dbReference>
<dbReference type="GO" id="GO:1990112">
    <property type="term" value="C:RQC complex"/>
    <property type="evidence" value="ECO:0007669"/>
    <property type="project" value="TreeGrafter"/>
</dbReference>
<dbReference type="HAMAP" id="MF_00844_B">
    <property type="entry name" value="RqcH_B"/>
    <property type="match status" value="1"/>
</dbReference>
<dbReference type="InterPro" id="IPR008532">
    <property type="entry name" value="NFACT_RNA-bd"/>
</dbReference>
<evidence type="ECO:0000256" key="4">
    <source>
        <dbReference type="ARBA" id="ARBA00022917"/>
    </source>
</evidence>
<comment type="similarity">
    <text evidence="5">Belongs to the NEMF family.</text>
</comment>
<comment type="caution">
    <text evidence="8">The sequence shown here is derived from an EMBL/GenBank/DDBJ whole genome shotgun (WGS) entry which is preliminary data.</text>
</comment>
<evidence type="ECO:0000256" key="5">
    <source>
        <dbReference type="HAMAP-Rule" id="MF_00844"/>
    </source>
</evidence>
<evidence type="ECO:0000313" key="8">
    <source>
        <dbReference type="EMBL" id="HJE96389.1"/>
    </source>
</evidence>
<dbReference type="Gene3D" id="2.30.310.10">
    <property type="entry name" value="ibrinogen binding protein from staphylococcus aureus domain"/>
    <property type="match status" value="1"/>
</dbReference>
<name>A0A921F6S6_9LACO</name>
<keyword evidence="5" id="KW-0175">Coiled coil</keyword>
<feature type="region of interest" description="Disordered" evidence="6">
    <location>
        <begin position="428"/>
        <end position="465"/>
    </location>
</feature>
<dbReference type="GO" id="GO:0019843">
    <property type="term" value="F:rRNA binding"/>
    <property type="evidence" value="ECO:0007669"/>
    <property type="project" value="UniProtKB-UniRule"/>
</dbReference>
<accession>A0A921F6S6</accession>
<comment type="subunit">
    <text evidence="5">Associates with stalled 50S ribosomal subunits. Binds to RqcP.</text>
</comment>
<keyword evidence="3 5" id="KW-0694">RNA-binding</keyword>
<dbReference type="GO" id="GO:0000049">
    <property type="term" value="F:tRNA binding"/>
    <property type="evidence" value="ECO:0007669"/>
    <property type="project" value="UniProtKB-UniRule"/>
</dbReference>
<dbReference type="Proteomes" id="UP000707535">
    <property type="component" value="Unassembled WGS sequence"/>
</dbReference>
<evidence type="ECO:0000259" key="7">
    <source>
        <dbReference type="Pfam" id="PF05670"/>
    </source>
</evidence>
<dbReference type="Pfam" id="PF05833">
    <property type="entry name" value="NFACT_N"/>
    <property type="match status" value="1"/>
</dbReference>
<proteinExistence type="inferred from homology"/>
<dbReference type="AlphaFoldDB" id="A0A921F6S6"/>
<evidence type="ECO:0000313" key="9">
    <source>
        <dbReference type="Proteomes" id="UP000707535"/>
    </source>
</evidence>
<feature type="domain" description="NFACT RNA-binding" evidence="7">
    <location>
        <begin position="449"/>
        <end position="539"/>
    </location>
</feature>
<keyword evidence="4 5" id="KW-0648">Protein biosynthesis</keyword>
<dbReference type="GO" id="GO:0072344">
    <property type="term" value="P:rescue of stalled ribosome"/>
    <property type="evidence" value="ECO:0007669"/>
    <property type="project" value="UniProtKB-UniRule"/>
</dbReference>
<dbReference type="Gene3D" id="3.40.970.40">
    <property type="entry name" value="fibrinogen binding protein from staphylococcus aureus domain like"/>
    <property type="match status" value="1"/>
</dbReference>
<protein>
    <recommendedName>
        <fullName evidence="5">Rqc2 homolog RqcH</fullName>
        <shortName evidence="5">RqcH</shortName>
    </recommendedName>
</protein>
<comment type="function">
    <text evidence="5">Key component of the ribosome quality control system (RQC), a ribosome-associated complex that mediates the extraction of incompletely synthesized nascent chains from stalled ribosomes and their subsequent degradation. RqcH recruits Ala-charged tRNA, and with RqcP directs the elongation of stalled nascent chains on 50S ribosomal subunits, leading to non-templated C-terminal alanine extensions (Ala tail). The Ala tail promotes nascent chain degradation. May add between 1 and at least 8 Ala residues. Binds to stalled 50S ribosomal subunits.</text>
</comment>
<reference evidence="8" key="2">
    <citation type="submission" date="2021-09" db="EMBL/GenBank/DDBJ databases">
        <authorList>
            <person name="Gilroy R."/>
        </authorList>
    </citation>
    <scope>NUCLEOTIDE SEQUENCE</scope>
    <source>
        <strain evidence="8">CHK174-6876</strain>
    </source>
</reference>
<evidence type="ECO:0000256" key="6">
    <source>
        <dbReference type="SAM" id="MobiDB-lite"/>
    </source>
</evidence>
<keyword evidence="1 5" id="KW-0820">tRNA-binding</keyword>
<evidence type="ECO:0000256" key="3">
    <source>
        <dbReference type="ARBA" id="ARBA00022884"/>
    </source>
</evidence>
<sequence>MAFDGLFAHAMVNELKNTLVGGRVAKISQPYSNEVILTIRANRHNYPLLLSANPNYARIQITKIPYENPQTPTNFTMMLRKYLDGAKIQDIWQLQTDRVIYLSFTRRNELGDQITLLLSIEIMGRHSNVILIDSQENKVLDAIKHVPVQQDRYRTLLPGSTYRTPPKQEKTDPFSEQDFFSELNKQFPNRDVLASELMKAYQGFSKLSGLLLADTLHSAEYKTVNEAYKSFLEKTENPTPVIITHNDKIDFSFFSGQMEVQSTWETLSELLDKFYQEKAQHDRVKQQGADLIKVVKNNLRKNERKLKKQEIELKATENADFYRIKGELLTTYLYKVKRGMTSVTLPNYYNNEQPEKINLSNQLSPSQNAQKYFKRYQKLKNAVKYLGEQIRHTKSEINYLESLASTIELADPSDLPEIKVELQEQGYLKSQKNSPAAKNKRRKSLSKPAEFTSNDGTRISVGKNNKQNDHLTMKIAKKSDFWLHVKNIPGSHVIVHSSSPSDETLTQAAQIAAYFSKGRSSANVAVDYVPVKNIRKPNGAKPGFVIYEGQKTIYVTPEKEEIEKLK</sequence>
<dbReference type="InterPro" id="IPR043682">
    <property type="entry name" value="RqcH_bacterial"/>
</dbReference>